<organism evidence="1 2">
    <name type="scientific">Lactuca saligna</name>
    <name type="common">Willowleaf lettuce</name>
    <dbReference type="NCBI Taxonomy" id="75948"/>
    <lineage>
        <taxon>Eukaryota</taxon>
        <taxon>Viridiplantae</taxon>
        <taxon>Streptophyta</taxon>
        <taxon>Embryophyta</taxon>
        <taxon>Tracheophyta</taxon>
        <taxon>Spermatophyta</taxon>
        <taxon>Magnoliopsida</taxon>
        <taxon>eudicotyledons</taxon>
        <taxon>Gunneridae</taxon>
        <taxon>Pentapetalae</taxon>
        <taxon>asterids</taxon>
        <taxon>campanulids</taxon>
        <taxon>Asterales</taxon>
        <taxon>Asteraceae</taxon>
        <taxon>Cichorioideae</taxon>
        <taxon>Cichorieae</taxon>
        <taxon>Lactucinae</taxon>
        <taxon>Lactuca</taxon>
    </lineage>
</organism>
<keyword evidence="2" id="KW-1185">Reference proteome</keyword>
<sequence>MAIREYAICMEDTGIKIFKSLRPWKTSLVLNCLMDGHDHSETLTINWDSTNKFRFAGTLDCGERYQIDEVKPQTYKDKTLIAQIRVTGNVSCMCTRFDTTAVFKGNILGKPVMFQTNASGYWKQQKPRYAKRKLEVFLDTALPDGSKTKDEQFSGYDMDKSSSSESSASKAISFVPKSISSSDDSGDQDAFTVEKSYLAAEEPPQVAHSPSAELPARDALTDFVEAKELETGGEPLVRGLGLNFIALM</sequence>
<gene>
    <name evidence="1" type="ORF">LSALG_LOCUS24103</name>
</gene>
<dbReference type="AlphaFoldDB" id="A0AA35Z2B2"/>
<proteinExistence type="predicted"/>
<dbReference type="Proteomes" id="UP001177003">
    <property type="component" value="Chromosome 5"/>
</dbReference>
<evidence type="ECO:0000313" key="2">
    <source>
        <dbReference type="Proteomes" id="UP001177003"/>
    </source>
</evidence>
<protein>
    <submittedName>
        <fullName evidence="1">Uncharacterized protein</fullName>
    </submittedName>
</protein>
<name>A0AA35Z2B2_LACSI</name>
<reference evidence="1" key="1">
    <citation type="submission" date="2023-04" db="EMBL/GenBank/DDBJ databases">
        <authorList>
            <person name="Vijverberg K."/>
            <person name="Xiong W."/>
            <person name="Schranz E."/>
        </authorList>
    </citation>
    <scope>NUCLEOTIDE SEQUENCE</scope>
</reference>
<evidence type="ECO:0000313" key="1">
    <source>
        <dbReference type="EMBL" id="CAI9284585.1"/>
    </source>
</evidence>
<dbReference type="EMBL" id="OX465081">
    <property type="protein sequence ID" value="CAI9284585.1"/>
    <property type="molecule type" value="Genomic_DNA"/>
</dbReference>
<accession>A0AA35Z2B2</accession>